<evidence type="ECO:0000313" key="1">
    <source>
        <dbReference type="EMBL" id="CAB5044088.1"/>
    </source>
</evidence>
<organism evidence="1">
    <name type="scientific">freshwater metagenome</name>
    <dbReference type="NCBI Taxonomy" id="449393"/>
    <lineage>
        <taxon>unclassified sequences</taxon>
        <taxon>metagenomes</taxon>
        <taxon>ecological metagenomes</taxon>
    </lineage>
</organism>
<dbReference type="EMBL" id="CAFBQG010000004">
    <property type="protein sequence ID" value="CAB5044088.1"/>
    <property type="molecule type" value="Genomic_DNA"/>
</dbReference>
<sequence>MGNTFVELLGTMAHLQFHHLHDRDLNQSSRKPSILIVPERLSPALARAMHPIVHLLANTRLLGLVDPQSPSRRLGACALATFPAPDSELVPKSNSVRSYREALTRQLHRS</sequence>
<accession>A0A6J7SUX1</accession>
<dbReference type="AlphaFoldDB" id="A0A6J7SUX1"/>
<name>A0A6J7SUX1_9ZZZZ</name>
<protein>
    <submittedName>
        <fullName evidence="1">Unannotated protein</fullName>
    </submittedName>
</protein>
<gene>
    <name evidence="1" type="ORF">UFOPK4301_00082</name>
</gene>
<reference evidence="1" key="1">
    <citation type="submission" date="2020-05" db="EMBL/GenBank/DDBJ databases">
        <authorList>
            <person name="Chiriac C."/>
            <person name="Salcher M."/>
            <person name="Ghai R."/>
            <person name="Kavagutti S V."/>
        </authorList>
    </citation>
    <scope>NUCLEOTIDE SEQUENCE</scope>
</reference>
<proteinExistence type="predicted"/>